<dbReference type="AlphaFoldDB" id="A3PCA9"/>
<dbReference type="RefSeq" id="WP_011862746.1">
    <property type="nucleotide sequence ID" value="NC_009091.1"/>
</dbReference>
<dbReference type="EMBL" id="CP000576">
    <property type="protein sequence ID" value="ABO17384.1"/>
    <property type="molecule type" value="Genomic_DNA"/>
</dbReference>
<gene>
    <name evidence="1" type="ordered locus">P9301_07611</name>
</gene>
<evidence type="ECO:0000313" key="2">
    <source>
        <dbReference type="Proteomes" id="UP000001430"/>
    </source>
</evidence>
<sequence length="41" mass="4727">MNLNEAKKDLNPEIKKELEKSKLEVLTNENDFLVKNLKKAG</sequence>
<accession>A3PCA9</accession>
<dbReference type="HOGENOM" id="CLU_3256300_0_0_3"/>
<protein>
    <submittedName>
        <fullName evidence="1">Uncharacterized protein</fullName>
    </submittedName>
</protein>
<evidence type="ECO:0000313" key="1">
    <source>
        <dbReference type="EMBL" id="ABO17384.1"/>
    </source>
</evidence>
<dbReference type="KEGG" id="pmg:P9301_07611"/>
<name>A3PCA9_PROM0</name>
<reference evidence="1 2" key="1">
    <citation type="journal article" date="2007" name="PLoS Genet.">
        <title>Patterns and implications of gene gain and loss in the evolution of Prochlorococcus.</title>
        <authorList>
            <person name="Kettler G.C."/>
            <person name="Martiny A.C."/>
            <person name="Huang K."/>
            <person name="Zucker J."/>
            <person name="Coleman M.L."/>
            <person name="Rodrigue S."/>
            <person name="Chen F."/>
            <person name="Lapidus A."/>
            <person name="Ferriera S."/>
            <person name="Johnson J."/>
            <person name="Steglich C."/>
            <person name="Church G.M."/>
            <person name="Richardson P."/>
            <person name="Chisholm S.W."/>
        </authorList>
    </citation>
    <scope>NUCLEOTIDE SEQUENCE [LARGE SCALE GENOMIC DNA]</scope>
    <source>
        <strain evidence="1 2">MIT 9301</strain>
    </source>
</reference>
<keyword evidence="2" id="KW-1185">Reference proteome</keyword>
<proteinExistence type="predicted"/>
<organism evidence="1 2">
    <name type="scientific">Prochlorococcus marinus (strain MIT 9301)</name>
    <dbReference type="NCBI Taxonomy" id="167546"/>
    <lineage>
        <taxon>Bacteria</taxon>
        <taxon>Bacillati</taxon>
        <taxon>Cyanobacteriota</taxon>
        <taxon>Cyanophyceae</taxon>
        <taxon>Synechococcales</taxon>
        <taxon>Prochlorococcaceae</taxon>
        <taxon>Prochlorococcus</taxon>
    </lineage>
</organism>
<dbReference type="Proteomes" id="UP000001430">
    <property type="component" value="Chromosome"/>
</dbReference>
<dbReference type="STRING" id="167546.P9301_07611"/>